<evidence type="ECO:0000256" key="1">
    <source>
        <dbReference type="ARBA" id="ARBA00009018"/>
    </source>
</evidence>
<dbReference type="AlphaFoldDB" id="A0A1W6MJR8"/>
<gene>
    <name evidence="5" type="primary">coaE</name>
    <name evidence="7" type="ORF">BST97_07305</name>
</gene>
<keyword evidence="5 7" id="KW-0418">Kinase</keyword>
<dbReference type="HAMAP" id="MF_00376">
    <property type="entry name" value="Dephospho_CoA_kinase"/>
    <property type="match status" value="1"/>
</dbReference>
<organism evidence="7 8">
    <name type="scientific">Nonlabens spongiae</name>
    <dbReference type="NCBI Taxonomy" id="331648"/>
    <lineage>
        <taxon>Bacteria</taxon>
        <taxon>Pseudomonadati</taxon>
        <taxon>Bacteroidota</taxon>
        <taxon>Flavobacteriia</taxon>
        <taxon>Flavobacteriales</taxon>
        <taxon>Flavobacteriaceae</taxon>
        <taxon>Nonlabens</taxon>
    </lineage>
</organism>
<name>A0A1W6MJR8_9FLAO</name>
<dbReference type="InterPro" id="IPR001977">
    <property type="entry name" value="Depp_CoAkinase"/>
</dbReference>
<dbReference type="RefSeq" id="WP_085766620.1">
    <property type="nucleotide sequence ID" value="NZ_CP019344.1"/>
</dbReference>
<evidence type="ECO:0000256" key="3">
    <source>
        <dbReference type="ARBA" id="ARBA00022840"/>
    </source>
</evidence>
<evidence type="ECO:0000313" key="7">
    <source>
        <dbReference type="EMBL" id="ARN77822.1"/>
    </source>
</evidence>
<dbReference type="PROSITE" id="PS51219">
    <property type="entry name" value="DPCK"/>
    <property type="match status" value="1"/>
</dbReference>
<comment type="subcellular location">
    <subcellularLocation>
        <location evidence="5">Cytoplasm</location>
    </subcellularLocation>
</comment>
<dbReference type="EC" id="2.7.1.24" evidence="5 6"/>
<dbReference type="GO" id="GO:0015937">
    <property type="term" value="P:coenzyme A biosynthetic process"/>
    <property type="evidence" value="ECO:0007669"/>
    <property type="project" value="UniProtKB-UniRule"/>
</dbReference>
<keyword evidence="3 5" id="KW-0067">ATP-binding</keyword>
<dbReference type="EMBL" id="CP019344">
    <property type="protein sequence ID" value="ARN77822.1"/>
    <property type="molecule type" value="Genomic_DNA"/>
</dbReference>
<evidence type="ECO:0000256" key="6">
    <source>
        <dbReference type="NCBIfam" id="TIGR00152"/>
    </source>
</evidence>
<proteinExistence type="inferred from homology"/>
<dbReference type="NCBIfam" id="TIGR00152">
    <property type="entry name" value="dephospho-CoA kinase"/>
    <property type="match status" value="1"/>
</dbReference>
<evidence type="ECO:0000256" key="4">
    <source>
        <dbReference type="ARBA" id="ARBA00022993"/>
    </source>
</evidence>
<comment type="function">
    <text evidence="5">Catalyzes the phosphorylation of the 3'-hydroxyl group of dephosphocoenzyme A to form coenzyme A.</text>
</comment>
<dbReference type="OrthoDB" id="9812943at2"/>
<dbReference type="STRING" id="331648.BST97_07305"/>
<accession>A0A1W6MJR8</accession>
<dbReference type="Proteomes" id="UP000193431">
    <property type="component" value="Chromosome"/>
</dbReference>
<evidence type="ECO:0000313" key="8">
    <source>
        <dbReference type="Proteomes" id="UP000193431"/>
    </source>
</evidence>
<dbReference type="Pfam" id="PF01121">
    <property type="entry name" value="CoaE"/>
    <property type="match status" value="1"/>
</dbReference>
<dbReference type="PANTHER" id="PTHR10695">
    <property type="entry name" value="DEPHOSPHO-COA KINASE-RELATED"/>
    <property type="match status" value="1"/>
</dbReference>
<feature type="binding site" evidence="5">
    <location>
        <begin position="11"/>
        <end position="16"/>
    </location>
    <ligand>
        <name>ATP</name>
        <dbReference type="ChEBI" id="CHEBI:30616"/>
    </ligand>
</feature>
<dbReference type="GO" id="GO:0004140">
    <property type="term" value="F:dephospho-CoA kinase activity"/>
    <property type="evidence" value="ECO:0007669"/>
    <property type="project" value="UniProtKB-UniRule"/>
</dbReference>
<dbReference type="SUPFAM" id="SSF52540">
    <property type="entry name" value="P-loop containing nucleoside triphosphate hydrolases"/>
    <property type="match status" value="1"/>
</dbReference>
<sequence>MKVLGITGGIGSGKSTIAKELVRFGIPVFVADEESKKLLSGNEEIREKVKSLLGEQAYIATEGTEIPNRKYIASKVFTDKQLLSELNSIMHPAVRQEFQTWKGVQQSSYVAYEAAILLETEGRKICDQILLVTAPLEMRIERVMARDQVNRQEVLQRMSKQSSEFDKLLLSDLVICNIKLTESTREVRFINDFMLKY</sequence>
<keyword evidence="5" id="KW-0808">Transferase</keyword>
<evidence type="ECO:0000256" key="2">
    <source>
        <dbReference type="ARBA" id="ARBA00022741"/>
    </source>
</evidence>
<reference evidence="7 8" key="1">
    <citation type="submission" date="2016-11" db="EMBL/GenBank/DDBJ databases">
        <title>Trade-off between light-utilization and light-protection in marine flavobacteria.</title>
        <authorList>
            <person name="Kumagai Y."/>
        </authorList>
    </citation>
    <scope>NUCLEOTIDE SEQUENCE [LARGE SCALE GENOMIC DNA]</scope>
    <source>
        <strain evidence="7 8">JCM 13191</strain>
    </source>
</reference>
<comment type="pathway">
    <text evidence="5">Cofactor biosynthesis; coenzyme A biosynthesis; CoA from (R)-pantothenate: step 5/5.</text>
</comment>
<dbReference type="UniPathway" id="UPA00241">
    <property type="reaction ID" value="UER00356"/>
</dbReference>
<dbReference type="GO" id="GO:0005737">
    <property type="term" value="C:cytoplasm"/>
    <property type="evidence" value="ECO:0007669"/>
    <property type="project" value="UniProtKB-SubCell"/>
</dbReference>
<keyword evidence="4 5" id="KW-0173">Coenzyme A biosynthesis</keyword>
<dbReference type="CDD" id="cd02022">
    <property type="entry name" value="DPCK"/>
    <property type="match status" value="1"/>
</dbReference>
<dbReference type="PANTHER" id="PTHR10695:SF46">
    <property type="entry name" value="BIFUNCTIONAL COENZYME A SYNTHASE-RELATED"/>
    <property type="match status" value="1"/>
</dbReference>
<dbReference type="InterPro" id="IPR027417">
    <property type="entry name" value="P-loop_NTPase"/>
</dbReference>
<protein>
    <recommendedName>
        <fullName evidence="5 6">Dephospho-CoA kinase</fullName>
        <ecNumber evidence="5 6">2.7.1.24</ecNumber>
    </recommendedName>
    <alternativeName>
        <fullName evidence="5">Dephosphocoenzyme A kinase</fullName>
    </alternativeName>
</protein>
<dbReference type="Gene3D" id="3.40.50.300">
    <property type="entry name" value="P-loop containing nucleotide triphosphate hydrolases"/>
    <property type="match status" value="1"/>
</dbReference>
<keyword evidence="5" id="KW-0963">Cytoplasm</keyword>
<dbReference type="GO" id="GO:0005524">
    <property type="term" value="F:ATP binding"/>
    <property type="evidence" value="ECO:0007669"/>
    <property type="project" value="UniProtKB-UniRule"/>
</dbReference>
<comment type="catalytic activity">
    <reaction evidence="5">
        <text>3'-dephospho-CoA + ATP = ADP + CoA + H(+)</text>
        <dbReference type="Rhea" id="RHEA:18245"/>
        <dbReference type="ChEBI" id="CHEBI:15378"/>
        <dbReference type="ChEBI" id="CHEBI:30616"/>
        <dbReference type="ChEBI" id="CHEBI:57287"/>
        <dbReference type="ChEBI" id="CHEBI:57328"/>
        <dbReference type="ChEBI" id="CHEBI:456216"/>
        <dbReference type="EC" id="2.7.1.24"/>
    </reaction>
</comment>
<comment type="similarity">
    <text evidence="1 5">Belongs to the CoaE family.</text>
</comment>
<keyword evidence="2 5" id="KW-0547">Nucleotide-binding</keyword>
<evidence type="ECO:0000256" key="5">
    <source>
        <dbReference type="HAMAP-Rule" id="MF_00376"/>
    </source>
</evidence>
<keyword evidence="8" id="KW-1185">Reference proteome</keyword>